<comment type="similarity">
    <text evidence="1">Belongs to the transferase hexapeptide repeat family.</text>
</comment>
<dbReference type="CDD" id="cd04647">
    <property type="entry name" value="LbH_MAT_like"/>
    <property type="match status" value="1"/>
</dbReference>
<dbReference type="Proteomes" id="UP000197468">
    <property type="component" value="Unassembled WGS sequence"/>
</dbReference>
<evidence type="ECO:0000256" key="1">
    <source>
        <dbReference type="ARBA" id="ARBA00007274"/>
    </source>
</evidence>
<protein>
    <recommendedName>
        <fullName evidence="4">Acyltransferase</fullName>
    </recommendedName>
</protein>
<dbReference type="InterPro" id="IPR001451">
    <property type="entry name" value="Hexapep"/>
</dbReference>
<dbReference type="SUPFAM" id="SSF51161">
    <property type="entry name" value="Trimeric LpxA-like enzymes"/>
    <property type="match status" value="1"/>
</dbReference>
<sequence length="187" mass="19142">MALWGYTLDAVRARVRARVAAWLGLRVGAGARIHPGARVRSGAGSALGEGAILYRDVQLLATGAGGFTIGARSHIAPGGYLLVAGQRLTIGDDVAIGPGLMLFCESNAVVAQGLFREAYERADVRIGSNAFIGARVTVLPGSVIEDGVVVAAHALVRGRLASGWVYGGVPAKPLHRIDGAPAPSASP</sequence>
<keyword evidence="3" id="KW-1185">Reference proteome</keyword>
<dbReference type="InterPro" id="IPR011004">
    <property type="entry name" value="Trimer_LpxA-like_sf"/>
</dbReference>
<gene>
    <name evidence="2" type="ORF">CDN99_17955</name>
</gene>
<name>A0A246J4H3_9BURK</name>
<dbReference type="OrthoDB" id="9815592at2"/>
<accession>A0A246J4H3</accession>
<evidence type="ECO:0000313" key="2">
    <source>
        <dbReference type="EMBL" id="OWQ87488.1"/>
    </source>
</evidence>
<reference evidence="2 3" key="1">
    <citation type="journal article" date="2008" name="Int. J. Syst. Evol. Microbiol.">
        <title>Description of Roseateles aquatilis sp. nov. and Roseateles terrae sp. nov., in the class Betaproteobacteria, and emended description of the genus Roseateles.</title>
        <authorList>
            <person name="Gomila M."/>
            <person name="Bowien B."/>
            <person name="Falsen E."/>
            <person name="Moore E.R."/>
            <person name="Lalucat J."/>
        </authorList>
    </citation>
    <scope>NUCLEOTIDE SEQUENCE [LARGE SCALE GENOMIC DNA]</scope>
    <source>
        <strain evidence="2 3">CCUG 48205</strain>
    </source>
</reference>
<dbReference type="PANTHER" id="PTHR43300">
    <property type="entry name" value="ACETYLTRANSFERASE"/>
    <property type="match status" value="1"/>
</dbReference>
<evidence type="ECO:0008006" key="4">
    <source>
        <dbReference type="Google" id="ProtNLM"/>
    </source>
</evidence>
<proteinExistence type="inferred from homology"/>
<dbReference type="AlphaFoldDB" id="A0A246J4H3"/>
<dbReference type="RefSeq" id="WP_088386271.1">
    <property type="nucleotide sequence ID" value="NZ_NIOF01000009.1"/>
</dbReference>
<evidence type="ECO:0000313" key="3">
    <source>
        <dbReference type="Proteomes" id="UP000197468"/>
    </source>
</evidence>
<dbReference type="Pfam" id="PF00132">
    <property type="entry name" value="Hexapep"/>
    <property type="match status" value="1"/>
</dbReference>
<comment type="caution">
    <text evidence="2">The sequence shown here is derived from an EMBL/GenBank/DDBJ whole genome shotgun (WGS) entry which is preliminary data.</text>
</comment>
<dbReference type="Gene3D" id="2.160.10.10">
    <property type="entry name" value="Hexapeptide repeat proteins"/>
    <property type="match status" value="1"/>
</dbReference>
<organism evidence="2 3">
    <name type="scientific">Roseateles aquatilis</name>
    <dbReference type="NCBI Taxonomy" id="431061"/>
    <lineage>
        <taxon>Bacteria</taxon>
        <taxon>Pseudomonadati</taxon>
        <taxon>Pseudomonadota</taxon>
        <taxon>Betaproteobacteria</taxon>
        <taxon>Burkholderiales</taxon>
        <taxon>Sphaerotilaceae</taxon>
        <taxon>Roseateles</taxon>
    </lineage>
</organism>
<dbReference type="EMBL" id="NIOF01000009">
    <property type="protein sequence ID" value="OWQ87488.1"/>
    <property type="molecule type" value="Genomic_DNA"/>
</dbReference>
<dbReference type="PANTHER" id="PTHR43300:SF11">
    <property type="entry name" value="ACETYLTRANSFERASE RV3034C-RELATED"/>
    <property type="match status" value="1"/>
</dbReference>
<dbReference type="InterPro" id="IPR050179">
    <property type="entry name" value="Trans_hexapeptide_repeat"/>
</dbReference>